<keyword evidence="2 7" id="KW-0813">Transport</keyword>
<keyword evidence="7" id="KW-0139">CF(1)</keyword>
<organism evidence="9 10">
    <name type="scientific">Lacticaseibacillus manihotivorans</name>
    <dbReference type="NCBI Taxonomy" id="88233"/>
    <lineage>
        <taxon>Bacteria</taxon>
        <taxon>Bacillati</taxon>
        <taxon>Bacillota</taxon>
        <taxon>Bacilli</taxon>
        <taxon>Lactobacillales</taxon>
        <taxon>Lactobacillaceae</taxon>
        <taxon>Lacticaseibacillus</taxon>
    </lineage>
</organism>
<keyword evidence="7" id="KW-1003">Cell membrane</keyword>
<protein>
    <recommendedName>
        <fullName evidence="7">ATP synthase subunit delta</fullName>
    </recommendedName>
    <alternativeName>
        <fullName evidence="7">ATP synthase F(1) sector subunit delta</fullName>
    </alternativeName>
    <alternativeName>
        <fullName evidence="7">F-type ATPase subunit delta</fullName>
        <shortName evidence="7">F-ATPase subunit delta</shortName>
    </alternativeName>
</protein>
<dbReference type="Gene3D" id="1.10.520.20">
    <property type="entry name" value="N-terminal domain of the delta subunit of the F1F0-ATP synthase"/>
    <property type="match status" value="1"/>
</dbReference>
<name>A0A5P8JRU2_9LACO</name>
<dbReference type="NCBIfam" id="TIGR01145">
    <property type="entry name" value="ATP_synt_delta"/>
    <property type="match status" value="1"/>
</dbReference>
<feature type="coiled-coil region" evidence="8">
    <location>
        <begin position="21"/>
        <end position="79"/>
    </location>
</feature>
<dbReference type="AlphaFoldDB" id="A0A5P8JRU2"/>
<keyword evidence="8" id="KW-0175">Coiled coil</keyword>
<comment type="function">
    <text evidence="7">This protein is part of the stalk that links CF(0) to CF(1). It either transmits conformational changes from CF(0) to CF(1) or is implicated in proton conduction.</text>
</comment>
<dbReference type="SUPFAM" id="SSF47928">
    <property type="entry name" value="N-terminal domain of the delta subunit of the F1F0-ATP synthase"/>
    <property type="match status" value="1"/>
</dbReference>
<evidence type="ECO:0000256" key="8">
    <source>
        <dbReference type="SAM" id="Coils"/>
    </source>
</evidence>
<dbReference type="EMBL" id="CP045068">
    <property type="protein sequence ID" value="QFQ91997.1"/>
    <property type="molecule type" value="Genomic_DNA"/>
</dbReference>
<evidence type="ECO:0000256" key="6">
    <source>
        <dbReference type="ARBA" id="ARBA00023310"/>
    </source>
</evidence>
<keyword evidence="3 7" id="KW-0375">Hydrogen ion transport</keyword>
<keyword evidence="6 7" id="KW-0066">ATP synthesis</keyword>
<keyword evidence="4 7" id="KW-0406">Ion transport</keyword>
<dbReference type="HAMAP" id="MF_01416">
    <property type="entry name" value="ATP_synth_delta_bact"/>
    <property type="match status" value="1"/>
</dbReference>
<evidence type="ECO:0000256" key="3">
    <source>
        <dbReference type="ARBA" id="ARBA00022781"/>
    </source>
</evidence>
<evidence type="ECO:0000256" key="2">
    <source>
        <dbReference type="ARBA" id="ARBA00022448"/>
    </source>
</evidence>
<comment type="function">
    <text evidence="7">F(1)F(0) ATP synthase produces ATP from ADP in the presence of a proton or sodium gradient. F-type ATPases consist of two structural domains, F(1) containing the extramembraneous catalytic core and F(0) containing the membrane proton channel, linked together by a central stalk and a peripheral stalk. During catalysis, ATP synthesis in the catalytic domain of F(1) is coupled via a rotary mechanism of the central stalk subunits to proton translocation.</text>
</comment>
<dbReference type="PANTHER" id="PTHR11910">
    <property type="entry name" value="ATP SYNTHASE DELTA CHAIN"/>
    <property type="match status" value="1"/>
</dbReference>
<sequence length="183" mass="19640">MSMALTNATVAPRYARALFEAAQETDQLQAVSEELVSLRQVMAQNPNLLATLTAVTVKLEDKQALIDTLKSEASSLVANLLQVTFDYGRIAALPFIFTDFDQRYADAIGQLDATVTTAVALTDDQQSALSQAIANKFHANTVQMTTKVDAALLGGVKVQTRDALIDGSVATRLGKLRAQLLAK</sequence>
<evidence type="ECO:0000256" key="5">
    <source>
        <dbReference type="ARBA" id="ARBA00023136"/>
    </source>
</evidence>
<dbReference type="GO" id="GO:0005886">
    <property type="term" value="C:plasma membrane"/>
    <property type="evidence" value="ECO:0007669"/>
    <property type="project" value="UniProtKB-SubCell"/>
</dbReference>
<comment type="similarity">
    <text evidence="7">Belongs to the ATPase delta chain family.</text>
</comment>
<comment type="subcellular location">
    <subcellularLocation>
        <location evidence="7">Cell membrane</location>
        <topology evidence="7">Peripheral membrane protein</topology>
    </subcellularLocation>
    <subcellularLocation>
        <location evidence="1">Membrane</location>
    </subcellularLocation>
</comment>
<evidence type="ECO:0000256" key="7">
    <source>
        <dbReference type="HAMAP-Rule" id="MF_01416"/>
    </source>
</evidence>
<dbReference type="GO" id="GO:0045259">
    <property type="term" value="C:proton-transporting ATP synthase complex"/>
    <property type="evidence" value="ECO:0007669"/>
    <property type="project" value="UniProtKB-KW"/>
</dbReference>
<evidence type="ECO:0000256" key="1">
    <source>
        <dbReference type="ARBA" id="ARBA00004370"/>
    </source>
</evidence>
<proteinExistence type="inferred from homology"/>
<keyword evidence="5 7" id="KW-0472">Membrane</keyword>
<dbReference type="GO" id="GO:0046933">
    <property type="term" value="F:proton-transporting ATP synthase activity, rotational mechanism"/>
    <property type="evidence" value="ECO:0007669"/>
    <property type="project" value="UniProtKB-UniRule"/>
</dbReference>
<reference evidence="9 10" key="1">
    <citation type="submission" date="2019-10" db="EMBL/GenBank/DDBJ databases">
        <title>Genome sequencing of Lactobacillus manihotivorans.</title>
        <authorList>
            <person name="Kim K."/>
        </authorList>
    </citation>
    <scope>NUCLEOTIDE SEQUENCE [LARGE SCALE GENOMIC DNA]</scope>
    <source>
        <strain evidence="9 10">LM010</strain>
    </source>
</reference>
<dbReference type="Proteomes" id="UP000388452">
    <property type="component" value="Chromosome"/>
</dbReference>
<gene>
    <name evidence="7" type="primary">atpH</name>
    <name evidence="9" type="ORF">LM010_11460</name>
</gene>
<evidence type="ECO:0000256" key="4">
    <source>
        <dbReference type="ARBA" id="ARBA00023065"/>
    </source>
</evidence>
<dbReference type="Pfam" id="PF00213">
    <property type="entry name" value="OSCP"/>
    <property type="match status" value="1"/>
</dbReference>
<dbReference type="InterPro" id="IPR026015">
    <property type="entry name" value="ATP_synth_OSCP/delta_N_sf"/>
</dbReference>
<evidence type="ECO:0000313" key="9">
    <source>
        <dbReference type="EMBL" id="QFQ91997.1"/>
    </source>
</evidence>
<accession>A0A5P8JRU2</accession>
<dbReference type="InterPro" id="IPR000711">
    <property type="entry name" value="ATPase_OSCP/dsu"/>
</dbReference>
<dbReference type="PRINTS" id="PR00125">
    <property type="entry name" value="ATPASEDELTA"/>
</dbReference>
<evidence type="ECO:0000313" key="10">
    <source>
        <dbReference type="Proteomes" id="UP000388452"/>
    </source>
</evidence>